<evidence type="ECO:0000313" key="1">
    <source>
        <dbReference type="EMBL" id="QFU83139.1"/>
    </source>
</evidence>
<dbReference type="Proteomes" id="UP000326170">
    <property type="component" value="Chromosome"/>
</dbReference>
<dbReference type="InterPro" id="IPR029058">
    <property type="entry name" value="AB_hydrolase_fold"/>
</dbReference>
<dbReference type="OrthoDB" id="296640at2157"/>
<dbReference type="EMBL" id="CP045488">
    <property type="protein sequence ID" value="QFU83139.1"/>
    <property type="molecule type" value="Genomic_DNA"/>
</dbReference>
<dbReference type="SUPFAM" id="SSF53474">
    <property type="entry name" value="alpha/beta-Hydrolases"/>
    <property type="match status" value="1"/>
</dbReference>
<evidence type="ECO:0000313" key="2">
    <source>
        <dbReference type="Proteomes" id="UP000326170"/>
    </source>
</evidence>
<reference evidence="1 2" key="1">
    <citation type="journal article" date="2007" name="Int. J. Syst. Evol. Microbiol.">
        <title>Natronorubrum sulfidifaciens sp. nov., an extremely haloalkaliphilic archaeon isolated from Aiding salt lake in Xin-Jiang, China.</title>
        <authorList>
            <person name="Cui H.L."/>
            <person name="Tohty D."/>
            <person name="Liu H.C."/>
            <person name="Liu S.J."/>
            <person name="Oren A."/>
            <person name="Zhou P.J."/>
        </authorList>
    </citation>
    <scope>NUCLEOTIDE SEQUENCE [LARGE SCALE GENOMIC DNA]</scope>
    <source>
        <strain evidence="1 2">7-3</strain>
    </source>
</reference>
<proteinExistence type="predicted"/>
<evidence type="ECO:0008006" key="3">
    <source>
        <dbReference type="Google" id="ProtNLM"/>
    </source>
</evidence>
<protein>
    <recommendedName>
        <fullName evidence="3">Alpha/beta hydrolase</fullName>
    </recommendedName>
</protein>
<dbReference type="Gene3D" id="3.40.50.1820">
    <property type="entry name" value="alpha/beta hydrolase"/>
    <property type="match status" value="1"/>
</dbReference>
<gene>
    <name evidence="1" type="ORF">GCU68_11620</name>
</gene>
<organism evidence="1 2">
    <name type="scientific">Natronorubrum aibiense</name>
    <dbReference type="NCBI Taxonomy" id="348826"/>
    <lineage>
        <taxon>Archaea</taxon>
        <taxon>Methanobacteriati</taxon>
        <taxon>Methanobacteriota</taxon>
        <taxon>Stenosarchaea group</taxon>
        <taxon>Halobacteria</taxon>
        <taxon>Halobacteriales</taxon>
        <taxon>Natrialbaceae</taxon>
        <taxon>Natronorubrum</taxon>
    </lineage>
</organism>
<dbReference type="RefSeq" id="WP_152941789.1">
    <property type="nucleotide sequence ID" value="NZ_CP045488.1"/>
</dbReference>
<dbReference type="KEGG" id="nas:GCU68_11620"/>
<accession>A0A5P9P4Q8</accession>
<keyword evidence="2" id="KW-1185">Reference proteome</keyword>
<dbReference type="AlphaFoldDB" id="A0A5P9P4Q8"/>
<sequence>MNVHEVVDVGTVALSSLLLRDAKFFARSRSFESPPIVDVASAATASVDHVARAGQRDVTVKTPIGDFETAYVPWRWRGPEYPTLLYHHGSGERPFDFGRFSSNSFRRLFVGHERELPANIIAVRAPFHDRSRKAYARAMGDLENFVGMLAASVGLLEALARRVRERTGGPVVASGISLGGWAVNLHRACFDSIDQYVPIFAGAALGELFVSSVYRRLVAEPAHRHAERLRDVLDFEAAFRAVDTADCEPLLARYDRIIEFDRQRPGYEGLPLSVLEKGHVTGSLAAGALREHVVRSLTDLEPAVDR</sequence>
<name>A0A5P9P4Q8_9EURY</name>
<dbReference type="GeneID" id="42301702"/>